<reference evidence="7 8" key="2">
    <citation type="submission" date="2018-11" db="EMBL/GenBank/DDBJ databases">
        <authorList>
            <consortium name="Pathogen Informatics"/>
        </authorList>
    </citation>
    <scope>NUCLEOTIDE SEQUENCE [LARGE SCALE GENOMIC DNA]</scope>
</reference>
<keyword evidence="2" id="KW-0813">Transport</keyword>
<name>A0A0R3WMU5_HYDTA</name>
<comment type="subcellular location">
    <subcellularLocation>
        <location evidence="1">Endomembrane system</location>
        <topology evidence="1">Multi-pass membrane protein</topology>
    </subcellularLocation>
    <subcellularLocation>
        <location evidence="6">Lysosome membrane</location>
        <topology evidence="6">Multi-pass membrane protein</topology>
    </subcellularLocation>
</comment>
<evidence type="ECO:0000313" key="8">
    <source>
        <dbReference type="Proteomes" id="UP000274429"/>
    </source>
</evidence>
<accession>A0A0R3WMU5</accession>
<dbReference type="STRING" id="6205.A0A0R3WMU5"/>
<evidence type="ECO:0000256" key="5">
    <source>
        <dbReference type="ARBA" id="ARBA00023136"/>
    </source>
</evidence>
<keyword evidence="5 6" id="KW-0472">Membrane</keyword>
<evidence type="ECO:0000256" key="6">
    <source>
        <dbReference type="RuleBase" id="RU361113"/>
    </source>
</evidence>
<keyword evidence="6" id="KW-0458">Lysosome</keyword>
<dbReference type="PRINTS" id="PR01315">
    <property type="entry name" value="BATTENIN"/>
</dbReference>
<dbReference type="InterPro" id="IPR003492">
    <property type="entry name" value="Battenin_disease_Cln3"/>
</dbReference>
<dbReference type="Pfam" id="PF02487">
    <property type="entry name" value="CLN3"/>
    <property type="match status" value="1"/>
</dbReference>
<feature type="transmembrane region" description="Helical" evidence="6">
    <location>
        <begin position="128"/>
        <end position="153"/>
    </location>
</feature>
<keyword evidence="4 6" id="KW-1133">Transmembrane helix</keyword>
<evidence type="ECO:0000256" key="1">
    <source>
        <dbReference type="ARBA" id="ARBA00004127"/>
    </source>
</evidence>
<dbReference type="GO" id="GO:0012505">
    <property type="term" value="C:endomembrane system"/>
    <property type="evidence" value="ECO:0007669"/>
    <property type="project" value="UniProtKB-SubCell"/>
</dbReference>
<dbReference type="AlphaFoldDB" id="A0A0R3WMU5"/>
<feature type="transmembrane region" description="Helical" evidence="6">
    <location>
        <begin position="99"/>
        <end position="122"/>
    </location>
</feature>
<reference evidence="9" key="1">
    <citation type="submission" date="2017-02" db="UniProtKB">
        <authorList>
            <consortium name="WormBaseParasite"/>
        </authorList>
    </citation>
    <scope>IDENTIFICATION</scope>
</reference>
<dbReference type="GO" id="GO:0005765">
    <property type="term" value="C:lysosomal membrane"/>
    <property type="evidence" value="ECO:0007669"/>
    <property type="project" value="UniProtKB-SubCell"/>
</dbReference>
<evidence type="ECO:0000256" key="2">
    <source>
        <dbReference type="ARBA" id="ARBA00022448"/>
    </source>
</evidence>
<evidence type="ECO:0000256" key="4">
    <source>
        <dbReference type="ARBA" id="ARBA00022989"/>
    </source>
</evidence>
<proteinExistence type="inferred from homology"/>
<evidence type="ECO:0000256" key="3">
    <source>
        <dbReference type="ARBA" id="ARBA00022692"/>
    </source>
</evidence>
<organism evidence="9">
    <name type="scientific">Hydatigena taeniaeformis</name>
    <name type="common">Feline tapeworm</name>
    <name type="synonym">Taenia taeniaeformis</name>
    <dbReference type="NCBI Taxonomy" id="6205"/>
    <lineage>
        <taxon>Eukaryota</taxon>
        <taxon>Metazoa</taxon>
        <taxon>Spiralia</taxon>
        <taxon>Lophotrochozoa</taxon>
        <taxon>Platyhelminthes</taxon>
        <taxon>Cestoda</taxon>
        <taxon>Eucestoda</taxon>
        <taxon>Cyclophyllidea</taxon>
        <taxon>Taeniidae</taxon>
        <taxon>Hydatigera</taxon>
    </lineage>
</organism>
<dbReference type="Proteomes" id="UP000274429">
    <property type="component" value="Unassembled WGS sequence"/>
</dbReference>
<evidence type="ECO:0000313" key="9">
    <source>
        <dbReference type="WBParaSite" id="TTAC_0000208301-mRNA-1"/>
    </source>
</evidence>
<dbReference type="GO" id="GO:0051453">
    <property type="term" value="P:regulation of intracellular pH"/>
    <property type="evidence" value="ECO:0007669"/>
    <property type="project" value="TreeGrafter"/>
</dbReference>
<dbReference type="PANTHER" id="PTHR10981:SF0">
    <property type="entry name" value="BATTENIN"/>
    <property type="match status" value="1"/>
</dbReference>
<dbReference type="PANTHER" id="PTHR10981">
    <property type="entry name" value="BATTENIN"/>
    <property type="match status" value="1"/>
</dbReference>
<dbReference type="WBParaSite" id="TTAC_0000208301-mRNA-1">
    <property type="protein sequence ID" value="TTAC_0000208301-mRNA-1"/>
    <property type="gene ID" value="TTAC_0000208301"/>
</dbReference>
<feature type="transmembrane region" description="Helical" evidence="6">
    <location>
        <begin position="17"/>
        <end position="41"/>
    </location>
</feature>
<dbReference type="EMBL" id="UYWX01000730">
    <property type="protein sequence ID" value="VDM18838.1"/>
    <property type="molecule type" value="Genomic_DNA"/>
</dbReference>
<sequence length="155" mass="16910">MVSARVQDSYQAWRNYVAFWCFGLFNNFNYVVMLSSAVDILGRGTAKGSDRDADWQDYFNCTGVGTGTVLLADIGPSLLLKLLAPFFIQRLHFHLKVSLSAFFSLSAFLIVSCSTSIALSLFVQLTLLVSGVVCASVSCGLGDVTFLTMVAFFDT</sequence>
<comment type="similarity">
    <text evidence="6">Belongs to the battenin family.</text>
</comment>
<dbReference type="OrthoDB" id="5965864at2759"/>
<gene>
    <name evidence="7" type="ORF">TTAC_LOCUS2070</name>
</gene>
<evidence type="ECO:0000313" key="7">
    <source>
        <dbReference type="EMBL" id="VDM18838.1"/>
    </source>
</evidence>
<protein>
    <recommendedName>
        <fullName evidence="6">Battenin</fullName>
    </recommendedName>
</protein>
<comment type="caution">
    <text evidence="6">Lacks conserved residue(s) required for the propagation of feature annotation.</text>
</comment>
<keyword evidence="8" id="KW-1185">Reference proteome</keyword>
<keyword evidence="3 6" id="KW-0812">Transmembrane</keyword>